<dbReference type="GO" id="GO:0006508">
    <property type="term" value="P:proteolysis"/>
    <property type="evidence" value="ECO:0007669"/>
    <property type="project" value="UniProtKB-KW"/>
</dbReference>
<gene>
    <name evidence="15" type="ORF">CU098_009715</name>
</gene>
<dbReference type="Proteomes" id="UP000253551">
    <property type="component" value="Unassembled WGS sequence"/>
</dbReference>
<evidence type="ECO:0000256" key="9">
    <source>
        <dbReference type="ARBA" id="ARBA00023157"/>
    </source>
</evidence>
<evidence type="ECO:0000256" key="13">
    <source>
        <dbReference type="SAM" id="SignalP"/>
    </source>
</evidence>
<proteinExistence type="inferred from homology"/>
<dbReference type="PANTHER" id="PTHR47966">
    <property type="entry name" value="BETA-SITE APP-CLEAVING ENZYME, ISOFORM A-RELATED"/>
    <property type="match status" value="1"/>
</dbReference>
<dbReference type="FunFam" id="2.40.70.10:FF:000008">
    <property type="entry name" value="Cathepsin D"/>
    <property type="match status" value="1"/>
</dbReference>
<evidence type="ECO:0000256" key="6">
    <source>
        <dbReference type="ARBA" id="ARBA00022750"/>
    </source>
</evidence>
<evidence type="ECO:0000313" key="16">
    <source>
        <dbReference type="Proteomes" id="UP000253551"/>
    </source>
</evidence>
<dbReference type="Pfam" id="PF00026">
    <property type="entry name" value="Asp"/>
    <property type="match status" value="1"/>
</dbReference>
<evidence type="ECO:0000256" key="1">
    <source>
        <dbReference type="ARBA" id="ARBA00001130"/>
    </source>
</evidence>
<feature type="active site" evidence="10">
    <location>
        <position position="298"/>
    </location>
</feature>
<dbReference type="PROSITE" id="PS51767">
    <property type="entry name" value="PEPTIDASE_A1"/>
    <property type="match status" value="1"/>
</dbReference>
<comment type="similarity">
    <text evidence="2 12">Belongs to the peptidase A1 family.</text>
</comment>
<feature type="chain" id="PRO_5016793744" description="rhizopuspepsin" evidence="13">
    <location>
        <begin position="18"/>
        <end position="467"/>
    </location>
</feature>
<comment type="caution">
    <text evidence="15">The sequence shown here is derived from an EMBL/GenBank/DDBJ whole genome shotgun (WGS) entry which is preliminary data.</text>
</comment>
<feature type="signal peptide" evidence="13">
    <location>
        <begin position="1"/>
        <end position="17"/>
    </location>
</feature>
<dbReference type="InterPro" id="IPR001461">
    <property type="entry name" value="Aspartic_peptidase_A1"/>
</dbReference>
<sequence>MKLFIIIVASLIAIANSQEEAKLIRLPIIQKRTQHELYKRDEFNTNVYNDNGSIYLVRIEVGTPPQTFELALDTGSADLWVPGSKCPSSFCPFAKFVESNSSTFKSLGQNFNITYGVGSASGLYAQDIITIGGATIQNQQFGIVNTTKNILTQLQTLTGESYTPTAGSTDNLTTYSEEHRMNGIFGLAYPLITASTQKEYMPFFFSLKEQQKISQHVFSIFLNSSDATGNAGQVIFGGIDTTKYKGALIYVPVSKTTKQGAQADYGYWQTYGQGLGVSSSGAKKLSLTFESTTNFVFDTGTTLTYLPTQVIEPLFEAAFGNHNLAYDANNNYFQVNCSLAQENITVQFMLSTSNQVSDNPVVLNVPISDLIFPLDANSMATASICMVGIVPTSKSIFLGQSVLRSFFQVYDIDQNRIGVASSVGSDSSVTSNSSNITTDTKVISSSTHVSCTHAFFIFSILLIILTL</sequence>
<keyword evidence="4 12" id="KW-0645">Protease</keyword>
<evidence type="ECO:0000256" key="8">
    <source>
        <dbReference type="ARBA" id="ARBA00023145"/>
    </source>
</evidence>
<dbReference type="AlphaFoldDB" id="A0A367JQX9"/>
<keyword evidence="5 13" id="KW-0732">Signal</keyword>
<organism evidence="15 16">
    <name type="scientific">Rhizopus stolonifer</name>
    <name type="common">Rhizopus nigricans</name>
    <dbReference type="NCBI Taxonomy" id="4846"/>
    <lineage>
        <taxon>Eukaryota</taxon>
        <taxon>Fungi</taxon>
        <taxon>Fungi incertae sedis</taxon>
        <taxon>Mucoromycota</taxon>
        <taxon>Mucoromycotina</taxon>
        <taxon>Mucoromycetes</taxon>
        <taxon>Mucorales</taxon>
        <taxon>Mucorineae</taxon>
        <taxon>Rhizopodaceae</taxon>
        <taxon>Rhizopus</taxon>
    </lineage>
</organism>
<name>A0A367JQX9_RHIST</name>
<evidence type="ECO:0000256" key="11">
    <source>
        <dbReference type="PIRSR" id="PIRSR601461-2"/>
    </source>
</evidence>
<evidence type="ECO:0000256" key="2">
    <source>
        <dbReference type="ARBA" id="ARBA00007447"/>
    </source>
</evidence>
<dbReference type="GO" id="GO:0004190">
    <property type="term" value="F:aspartic-type endopeptidase activity"/>
    <property type="evidence" value="ECO:0007669"/>
    <property type="project" value="UniProtKB-KW"/>
</dbReference>
<evidence type="ECO:0000256" key="7">
    <source>
        <dbReference type="ARBA" id="ARBA00022801"/>
    </source>
</evidence>
<evidence type="ECO:0000256" key="5">
    <source>
        <dbReference type="ARBA" id="ARBA00022729"/>
    </source>
</evidence>
<feature type="disulfide bond" evidence="11">
    <location>
        <begin position="337"/>
        <end position="385"/>
    </location>
</feature>
<dbReference type="InterPro" id="IPR033121">
    <property type="entry name" value="PEPTIDASE_A1"/>
</dbReference>
<dbReference type="PANTHER" id="PTHR47966:SF65">
    <property type="entry name" value="ASPARTIC-TYPE ENDOPEPTIDASE"/>
    <property type="match status" value="1"/>
</dbReference>
<evidence type="ECO:0000256" key="4">
    <source>
        <dbReference type="ARBA" id="ARBA00022670"/>
    </source>
</evidence>
<dbReference type="PROSITE" id="PS00141">
    <property type="entry name" value="ASP_PROTEASE"/>
    <property type="match status" value="2"/>
</dbReference>
<evidence type="ECO:0000256" key="12">
    <source>
        <dbReference type="RuleBase" id="RU000454"/>
    </source>
</evidence>
<reference evidence="15 16" key="1">
    <citation type="journal article" date="2018" name="G3 (Bethesda)">
        <title>Phylogenetic and Phylogenomic Definition of Rhizopus Species.</title>
        <authorList>
            <person name="Gryganskyi A.P."/>
            <person name="Golan J."/>
            <person name="Dolatabadi S."/>
            <person name="Mondo S."/>
            <person name="Robb S."/>
            <person name="Idnurm A."/>
            <person name="Muszewska A."/>
            <person name="Steczkiewicz K."/>
            <person name="Masonjones S."/>
            <person name="Liao H.L."/>
            <person name="Gajdeczka M.T."/>
            <person name="Anike F."/>
            <person name="Vuek A."/>
            <person name="Anishchenko I.M."/>
            <person name="Voigt K."/>
            <person name="de Hoog G.S."/>
            <person name="Smith M.E."/>
            <person name="Heitman J."/>
            <person name="Vilgalys R."/>
            <person name="Stajich J.E."/>
        </authorList>
    </citation>
    <scope>NUCLEOTIDE SEQUENCE [LARGE SCALE GENOMIC DNA]</scope>
    <source>
        <strain evidence="15 16">LSU 92-RS-03</strain>
    </source>
</reference>
<dbReference type="STRING" id="4846.A0A367JQX9"/>
<evidence type="ECO:0000256" key="3">
    <source>
        <dbReference type="ARBA" id="ARBA00013205"/>
    </source>
</evidence>
<accession>A0A367JQX9</accession>
<keyword evidence="8" id="KW-0865">Zymogen</keyword>
<dbReference type="EC" id="3.4.23.21" evidence="3"/>
<keyword evidence="16" id="KW-1185">Reference proteome</keyword>
<keyword evidence="7 12" id="KW-0378">Hydrolase</keyword>
<dbReference type="SUPFAM" id="SSF50630">
    <property type="entry name" value="Acid proteases"/>
    <property type="match status" value="1"/>
</dbReference>
<protein>
    <recommendedName>
        <fullName evidence="3">rhizopuspepsin</fullName>
        <ecNumber evidence="3">3.4.23.21</ecNumber>
    </recommendedName>
</protein>
<comment type="catalytic activity">
    <reaction evidence="1">
        <text>Hydrolysis of proteins with broad specificity similar to that of pepsin A, preferring hydrophobic residues at P1 and P1'. Clots milk and activates trypsinogen. Does not cleave 4-Gln-|-His-5, but does cleave 10-His-|-Leu-11 and 12-Val-|-Glu-13 in B chain of insulin.</text>
        <dbReference type="EC" id="3.4.23.21"/>
    </reaction>
</comment>
<dbReference type="PRINTS" id="PR00792">
    <property type="entry name" value="PEPSIN"/>
</dbReference>
<dbReference type="Gene3D" id="2.40.70.10">
    <property type="entry name" value="Acid Proteases"/>
    <property type="match status" value="2"/>
</dbReference>
<keyword evidence="6 12" id="KW-0064">Aspartyl protease</keyword>
<evidence type="ECO:0000256" key="10">
    <source>
        <dbReference type="PIRSR" id="PIRSR601461-1"/>
    </source>
</evidence>
<feature type="domain" description="Peptidase A1" evidence="14">
    <location>
        <begin position="55"/>
        <end position="420"/>
    </location>
</feature>
<dbReference type="OrthoDB" id="771136at2759"/>
<dbReference type="InterPro" id="IPR001969">
    <property type="entry name" value="Aspartic_peptidase_AS"/>
</dbReference>
<dbReference type="InterPro" id="IPR021109">
    <property type="entry name" value="Peptidase_aspartic_dom_sf"/>
</dbReference>
<dbReference type="EMBL" id="PJQM01002867">
    <property type="protein sequence ID" value="RCH92269.1"/>
    <property type="molecule type" value="Genomic_DNA"/>
</dbReference>
<evidence type="ECO:0000259" key="14">
    <source>
        <dbReference type="PROSITE" id="PS51767"/>
    </source>
</evidence>
<feature type="active site" evidence="10">
    <location>
        <position position="73"/>
    </location>
</feature>
<keyword evidence="9 11" id="KW-1015">Disulfide bond</keyword>
<evidence type="ECO:0000313" key="15">
    <source>
        <dbReference type="EMBL" id="RCH92269.1"/>
    </source>
</evidence>